<feature type="compositionally biased region" description="Low complexity" evidence="10">
    <location>
        <begin position="1"/>
        <end position="16"/>
    </location>
</feature>
<evidence type="ECO:0000313" key="12">
    <source>
        <dbReference type="Proteomes" id="UP000694542"/>
    </source>
</evidence>
<organism evidence="11 12">
    <name type="scientific">Canis lupus familiaris</name>
    <name type="common">Dog</name>
    <name type="synonym">Canis familiaris</name>
    <dbReference type="NCBI Taxonomy" id="9615"/>
    <lineage>
        <taxon>Eukaryota</taxon>
        <taxon>Metazoa</taxon>
        <taxon>Chordata</taxon>
        <taxon>Craniata</taxon>
        <taxon>Vertebrata</taxon>
        <taxon>Euteleostomi</taxon>
        <taxon>Mammalia</taxon>
        <taxon>Eutheria</taxon>
        <taxon>Laurasiatheria</taxon>
        <taxon>Carnivora</taxon>
        <taxon>Caniformia</taxon>
        <taxon>Canidae</taxon>
        <taxon>Canis</taxon>
    </lineage>
</organism>
<dbReference type="PRINTS" id="PR00320">
    <property type="entry name" value="GPROTEINBRPT"/>
</dbReference>
<evidence type="ECO:0000256" key="1">
    <source>
        <dbReference type="ARBA" id="ARBA00004496"/>
    </source>
</evidence>
<dbReference type="Gene3D" id="2.130.10.10">
    <property type="entry name" value="YVTN repeat-like/Quinoprotein amine dehydrogenase"/>
    <property type="match status" value="2"/>
</dbReference>
<reference evidence="11" key="2">
    <citation type="submission" date="2025-08" db="UniProtKB">
        <authorList>
            <consortium name="Ensembl"/>
        </authorList>
    </citation>
    <scope>IDENTIFICATION</scope>
</reference>
<feature type="region of interest" description="Disordered" evidence="10">
    <location>
        <begin position="1"/>
        <end position="25"/>
    </location>
</feature>
<comment type="subcellular location">
    <subcellularLocation>
        <location evidence="1">Cytoplasm</location>
    </subcellularLocation>
</comment>
<feature type="repeat" description="WD" evidence="9">
    <location>
        <begin position="114"/>
        <end position="162"/>
    </location>
</feature>
<evidence type="ECO:0000256" key="4">
    <source>
        <dbReference type="ARBA" id="ARBA00022737"/>
    </source>
</evidence>
<evidence type="ECO:0000256" key="7">
    <source>
        <dbReference type="ARBA" id="ARBA00065808"/>
    </source>
</evidence>
<sequence>MKADSSSPEETSETGSPHPPGPKFLLPQGHLELGSGLRRSIRWTCCPCIPQKSPLQTIGEEQTQNPYTELLVLKAHHDIVRFLVQLDEYRFASAGDDGIVVVWNAQTGEKLLELNGHTQKITALITFPSLEACEEKNQLILTASSDRTVILWDCDTGRQVRKVSCFQSTVKCLIVLQRLDVWLSGGNDLCVWNRKLDLLCKTSHLSDTVIFQLVAPTEESLEWDILEIKRLLDHQDNILSLVNVNDLSFITGSHVGEMIIWDILDWTMQACECNFWDPSPQLDTQQEIKLCQKPNDISIHHFTWDEENVFAAVGRGLYVYNLQMKRVIACQKTAHDSSVLHVAKLPNRQLISCSEDGSVRIWELREKQQLAVEPVPTGFFNMWGFGRVNKQASQPIKKQQENATPCSLELIGDLIGHSSSVEMFLYFEDHGLVTCSADHLIILWKNGERESGLRSLKLFQKLEENGDLYLAV</sequence>
<dbReference type="InterPro" id="IPR015943">
    <property type="entry name" value="WD40/YVTN_repeat-like_dom_sf"/>
</dbReference>
<evidence type="ECO:0000256" key="5">
    <source>
        <dbReference type="ARBA" id="ARBA00023006"/>
    </source>
</evidence>
<dbReference type="InterPro" id="IPR001680">
    <property type="entry name" value="WD40_rpt"/>
</dbReference>
<dbReference type="FunFam" id="2.130.10.10:FF:000564">
    <property type="entry name" value="WD repeat domain 41"/>
    <property type="match status" value="1"/>
</dbReference>
<protein>
    <recommendedName>
        <fullName evidence="8">WD repeat-containing protein 41</fullName>
    </recommendedName>
</protein>
<name>A0A8C0PP04_CANLF</name>
<dbReference type="PROSITE" id="PS50294">
    <property type="entry name" value="WD_REPEATS_REGION"/>
    <property type="match status" value="1"/>
</dbReference>
<dbReference type="PROSITE" id="PS00678">
    <property type="entry name" value="WD_REPEATS_1"/>
    <property type="match status" value="1"/>
</dbReference>
<dbReference type="PANTHER" id="PTHR22805">
    <property type="entry name" value="WDR41-RELATED"/>
    <property type="match status" value="1"/>
</dbReference>
<dbReference type="Pfam" id="PF00400">
    <property type="entry name" value="WD40"/>
    <property type="match status" value="2"/>
</dbReference>
<evidence type="ECO:0000256" key="2">
    <source>
        <dbReference type="ARBA" id="ARBA00022490"/>
    </source>
</evidence>
<dbReference type="SMART" id="SM00320">
    <property type="entry name" value="WD40"/>
    <property type="match status" value="6"/>
</dbReference>
<dbReference type="Ensembl" id="ENSCAFT00040001555.1">
    <property type="protein sequence ID" value="ENSCAFP00040001318.1"/>
    <property type="gene ID" value="ENSCAFG00040000795.1"/>
</dbReference>
<dbReference type="GO" id="GO:0005737">
    <property type="term" value="C:cytoplasm"/>
    <property type="evidence" value="ECO:0007669"/>
    <property type="project" value="UniProtKB-SubCell"/>
</dbReference>
<dbReference type="AlphaFoldDB" id="A0A8C0PP04"/>
<evidence type="ECO:0000256" key="3">
    <source>
        <dbReference type="ARBA" id="ARBA00022574"/>
    </source>
</evidence>
<dbReference type="InterPro" id="IPR020472">
    <property type="entry name" value="WD40_PAC1"/>
</dbReference>
<dbReference type="InterPro" id="IPR040102">
    <property type="entry name" value="WDR41"/>
</dbReference>
<comment type="subunit">
    <text evidence="7">Component of the C9orf72-SMCR8 complex, at least composed of C9orf72, SMCR8 and WDR41. The complex is formed of two protomers, each individually consisting of one molecule each of C9orf72, SMCR8 and WDR41. The protomers homodimerize via an interaction between C9orf72 (via C-terminus) and SMCR8 (via N-terminus). Within each protomer SMCR8 (via DENN domain) acts as a bridging protein between WDR41 (via C-terminus and N-terminus) and C9orf72 (via C-terminus). The C9orf72-SMCR8 complex associates with the ULK1/ATG1 kinase complex.</text>
</comment>
<evidence type="ECO:0000256" key="8">
    <source>
        <dbReference type="ARBA" id="ARBA00070592"/>
    </source>
</evidence>
<evidence type="ECO:0000313" key="11">
    <source>
        <dbReference type="Ensembl" id="ENSCAFP00040001318.1"/>
    </source>
</evidence>
<gene>
    <name evidence="11" type="primary">WDR41</name>
</gene>
<dbReference type="OrthoDB" id="273067at2759"/>
<dbReference type="Proteomes" id="UP000694542">
    <property type="component" value="Chromosome 3"/>
</dbReference>
<dbReference type="PANTHER" id="PTHR22805:SF2">
    <property type="entry name" value="WD REPEAT-CONTAINING PROTEIN 41"/>
    <property type="match status" value="1"/>
</dbReference>
<dbReference type="GO" id="GO:0010506">
    <property type="term" value="P:regulation of autophagy"/>
    <property type="evidence" value="ECO:0007669"/>
    <property type="project" value="InterPro"/>
</dbReference>
<dbReference type="Pfam" id="PF25178">
    <property type="entry name" value="Beta-prop_WDR41"/>
    <property type="match status" value="1"/>
</dbReference>
<dbReference type="InterPro" id="IPR036322">
    <property type="entry name" value="WD40_repeat_dom_sf"/>
</dbReference>
<accession>A0A8C0PP04</accession>
<keyword evidence="2" id="KW-0963">Cytoplasm</keyword>
<evidence type="ECO:0000256" key="10">
    <source>
        <dbReference type="SAM" id="MobiDB-lite"/>
    </source>
</evidence>
<keyword evidence="3 9" id="KW-0853">WD repeat</keyword>
<reference evidence="11" key="1">
    <citation type="submission" date="2018-10" db="EMBL/GenBank/DDBJ databases">
        <title>De novo assembly of a Great Dane genome.</title>
        <authorList>
            <person name="Kidd J.M."/>
            <person name="Pendleton A.L."/>
            <person name="Shen F."/>
            <person name="Emery S."/>
        </authorList>
    </citation>
    <scope>NUCLEOTIDE SEQUENCE [LARGE SCALE GENOMIC DNA]</scope>
    <source>
        <strain evidence="11">Great Dane</strain>
    </source>
</reference>
<feature type="repeat" description="WD" evidence="9">
    <location>
        <begin position="332"/>
        <end position="372"/>
    </location>
</feature>
<dbReference type="GO" id="GO:0006914">
    <property type="term" value="P:autophagy"/>
    <property type="evidence" value="ECO:0007669"/>
    <property type="project" value="UniProtKB-KW"/>
</dbReference>
<keyword evidence="5" id="KW-0072">Autophagy</keyword>
<evidence type="ECO:0000256" key="6">
    <source>
        <dbReference type="ARBA" id="ARBA00055081"/>
    </source>
</evidence>
<dbReference type="SUPFAM" id="SSF50978">
    <property type="entry name" value="WD40 repeat-like"/>
    <property type="match status" value="1"/>
</dbReference>
<proteinExistence type="predicted"/>
<keyword evidence="4" id="KW-0677">Repeat</keyword>
<dbReference type="InterPro" id="IPR019775">
    <property type="entry name" value="WD40_repeat_CS"/>
</dbReference>
<comment type="function">
    <text evidence="6">Non-catalytic component of the C9orf72-SMCR8 complex, a complex that has guanine nucleotide exchange factor (GEF) activity and regulates autophagy. The C9orf72-SMCR8 complex promotes the exchange of GDP to GTP, converting inactive GDP-bound RAB8A and RAB39B into their active GTP-bound form, thereby promoting autophagosome maturation. As part of the C9orf72-SMCR8 complex, stimulates RAB8A and RAB11A GTPase activity in vitro, however WDR42 is shown not be an essential complex component for this function. The C9orf72-SMCR8 complex also acts as a negative regulator of autophagy initiation by interacting with the ULK1/ATG1 kinase complex and inhibiting its protein kinase activity.</text>
</comment>
<dbReference type="PROSITE" id="PS50082">
    <property type="entry name" value="WD_REPEATS_2"/>
    <property type="match status" value="2"/>
</dbReference>
<evidence type="ECO:0000256" key="9">
    <source>
        <dbReference type="PROSITE-ProRule" id="PRU00221"/>
    </source>
</evidence>